<comment type="caution">
    <text evidence="2">The sequence shown here is derived from an EMBL/GenBank/DDBJ whole genome shotgun (WGS) entry which is preliminary data.</text>
</comment>
<dbReference type="SUPFAM" id="SSF48371">
    <property type="entry name" value="ARM repeat"/>
    <property type="match status" value="1"/>
</dbReference>
<proteinExistence type="predicted"/>
<evidence type="ECO:0000313" key="3">
    <source>
        <dbReference type="Proteomes" id="UP000070089"/>
    </source>
</evidence>
<name>A0A132NNL8_GIAIN</name>
<accession>A0A132NNL8</accession>
<dbReference type="OrthoDB" id="10254680at2759"/>
<keyword evidence="1" id="KW-0472">Membrane</keyword>
<dbReference type="InterPro" id="IPR016024">
    <property type="entry name" value="ARM-type_fold"/>
</dbReference>
<dbReference type="Proteomes" id="UP000070089">
    <property type="component" value="Unassembled WGS sequence"/>
</dbReference>
<dbReference type="EMBL" id="JXTI01000163">
    <property type="protein sequence ID" value="KWX11690.1"/>
    <property type="molecule type" value="Genomic_DNA"/>
</dbReference>
<evidence type="ECO:0000313" key="2">
    <source>
        <dbReference type="EMBL" id="KWX11690.1"/>
    </source>
</evidence>
<gene>
    <name evidence="2" type="ORF">QR46_4348</name>
</gene>
<evidence type="ECO:0000256" key="1">
    <source>
        <dbReference type="SAM" id="Phobius"/>
    </source>
</evidence>
<organism evidence="2 3">
    <name type="scientific">Giardia duodenalis assemblage B</name>
    <dbReference type="NCBI Taxonomy" id="1394984"/>
    <lineage>
        <taxon>Eukaryota</taxon>
        <taxon>Metamonada</taxon>
        <taxon>Diplomonadida</taxon>
        <taxon>Hexamitidae</taxon>
        <taxon>Giardiinae</taxon>
        <taxon>Giardia</taxon>
    </lineage>
</organism>
<dbReference type="VEuPathDB" id="GiardiaDB:QR46_4348"/>
<reference evidence="2 3" key="1">
    <citation type="journal article" date="2015" name="Mol. Biochem. Parasitol.">
        <title>Identification of polymorphic genes for use in assemblage B genotyping assays through comparative genomics of multiple assemblage B Giardia duodenalis isolates.</title>
        <authorList>
            <person name="Wielinga C."/>
            <person name="Thompson R.C."/>
            <person name="Monis P."/>
            <person name="Ryan U."/>
        </authorList>
    </citation>
    <scope>NUCLEOTIDE SEQUENCE [LARGE SCALE GENOMIC DNA]</scope>
    <source>
        <strain evidence="2 3">BAH15c1</strain>
    </source>
</reference>
<dbReference type="AlphaFoldDB" id="A0A132NNL8"/>
<sequence>MQSRAMEPASVDEVRASMRSFIDSSDRKQPSKDDALLWCGAVGSNTSTPDDIVLLLQIIRKIHSFAVTAEQTNQPPELVLFDFAQIVVSTIHKKFPRHDILLAEIITVLNVAITSIASLTICLTPSLEALLLELVLSNVEFIDKVAGTVVMLDLLDFLAKLSHVERARKKIFSDSRFIFFINHISTSIIEEISTTDTFVDLLFEDQSKDPQEARDLTDFRSTFMHNIDTHYRLLTYQRLCGSTYVISLSSNKLASVIASTRIPSLSFELIKKVIEISSLGAMQVSVELAGPLQSLNRTLAGALAIIISLLRSKHNLELLKHYDFLSIVVEILKIYNLNEHESIVSNEICSFSCMLLSSLSTISKDLAERMYQIHALSLLMDIISACTIDEMIVVFRSAMSSLIDLSNALRGVFGFSRMKALMEDMQINMSPPCATAELISKLVASFSHYTGDDEAVLYFAEFVQLYTSGSASNDFIRHAMLAANVPQLLLDCCSSDAIVIVVKTHCMRAIVNLVRVKTPNANELLVILPKVLSSTLTFMKACNKKAEDPYTDLINEHKSSIPMGNPAYEYRKCITACKEVLEVLGHAEGRNKLKYIMYSMLFTGIISMVVYMVVMLFPNMFKRPYFDT</sequence>
<protein>
    <submittedName>
        <fullName evidence="2">Uncharacterized protein</fullName>
    </submittedName>
</protein>
<keyword evidence="1" id="KW-0812">Transmembrane</keyword>
<feature type="transmembrane region" description="Helical" evidence="1">
    <location>
        <begin position="595"/>
        <end position="617"/>
    </location>
</feature>
<keyword evidence="1" id="KW-1133">Transmembrane helix</keyword>